<accession>K6VX16</accession>
<gene>
    <name evidence="2" type="ORF">GORHZ_135_00040</name>
</gene>
<dbReference type="STRING" id="1108045.GORHZ_135_00040"/>
<sequence>MQAWSRWAATFRAVSFDPFAGLQDQQAPSPTEAVAELLADSKRGYVPIRDVLVQREDDAPSRSAKLAEFVTSRQERALDALLLLYALQPIHLTEEPLPLGAWANLLSTRTPCSTSTVSRTFRVLEEMRLVTRSRSGPKTVIAPLHESADGSEWFRPGSNAAVKEGFFTLPHEFWTAGYSDRLHLPGKTMLLIILKETQSKQRPTFSMAVERAQRWYGISERTAERGYGELGAAGLLDVQVQRKGSARLPAGVLRPIYHRALRDPFSTSHRAELQRTAKSHGQKRVASPGGDR</sequence>
<proteinExistence type="predicted"/>
<evidence type="ECO:0000256" key="1">
    <source>
        <dbReference type="SAM" id="MobiDB-lite"/>
    </source>
</evidence>
<evidence type="ECO:0000313" key="3">
    <source>
        <dbReference type="Proteomes" id="UP000008363"/>
    </source>
</evidence>
<protein>
    <submittedName>
        <fullName evidence="2">Uncharacterized protein</fullName>
    </submittedName>
</protein>
<comment type="caution">
    <text evidence="2">The sequence shown here is derived from an EMBL/GenBank/DDBJ whole genome shotgun (WGS) entry which is preliminary data.</text>
</comment>
<dbReference type="eggNOG" id="ENOG5032P53">
    <property type="taxonomic scope" value="Bacteria"/>
</dbReference>
<dbReference type="Proteomes" id="UP000008363">
    <property type="component" value="Unassembled WGS sequence"/>
</dbReference>
<dbReference type="AlphaFoldDB" id="K6VX16"/>
<keyword evidence="3" id="KW-1185">Reference proteome</keyword>
<name>K6VX16_9ACTN</name>
<dbReference type="EMBL" id="BAHC01000135">
    <property type="protein sequence ID" value="GAB91455.1"/>
    <property type="molecule type" value="Genomic_DNA"/>
</dbReference>
<reference evidence="2 3" key="1">
    <citation type="submission" date="2012-08" db="EMBL/GenBank/DDBJ databases">
        <title>Whole genome shotgun sequence of Gordonia rhizosphera NBRC 16068.</title>
        <authorList>
            <person name="Takarada H."/>
            <person name="Isaki S."/>
            <person name="Hosoyama A."/>
            <person name="Tsuchikane K."/>
            <person name="Katsumata H."/>
            <person name="Baba S."/>
            <person name="Ohji S."/>
            <person name="Yamazaki S."/>
            <person name="Fujita N."/>
        </authorList>
    </citation>
    <scope>NUCLEOTIDE SEQUENCE [LARGE SCALE GENOMIC DNA]</scope>
    <source>
        <strain evidence="2 3">NBRC 16068</strain>
    </source>
</reference>
<feature type="region of interest" description="Disordered" evidence="1">
    <location>
        <begin position="268"/>
        <end position="292"/>
    </location>
</feature>
<evidence type="ECO:0000313" key="2">
    <source>
        <dbReference type="EMBL" id="GAB91455.1"/>
    </source>
</evidence>
<organism evidence="2 3">
    <name type="scientific">Gordonia rhizosphera NBRC 16068</name>
    <dbReference type="NCBI Taxonomy" id="1108045"/>
    <lineage>
        <taxon>Bacteria</taxon>
        <taxon>Bacillati</taxon>
        <taxon>Actinomycetota</taxon>
        <taxon>Actinomycetes</taxon>
        <taxon>Mycobacteriales</taxon>
        <taxon>Gordoniaceae</taxon>
        <taxon>Gordonia</taxon>
    </lineage>
</organism>